<sequence length="64" mass="6892">TQKLGRSAKVLSALSLPFLFITWPFCSIAVGILVGLGYGFATPLVATFEAVGAGRERKTYHCFL</sequence>
<proteinExistence type="predicted"/>
<keyword evidence="3" id="KW-1185">Reference proteome</keyword>
<organism evidence="2 3">
    <name type="scientific">Riccia sorocarpa</name>
    <dbReference type="NCBI Taxonomy" id="122646"/>
    <lineage>
        <taxon>Eukaryota</taxon>
        <taxon>Viridiplantae</taxon>
        <taxon>Streptophyta</taxon>
        <taxon>Embryophyta</taxon>
        <taxon>Marchantiophyta</taxon>
        <taxon>Marchantiopsida</taxon>
        <taxon>Marchantiidae</taxon>
        <taxon>Marchantiales</taxon>
        <taxon>Ricciaceae</taxon>
        <taxon>Riccia</taxon>
    </lineage>
</organism>
<accession>A0ABD3HLD8</accession>
<reference evidence="2 3" key="1">
    <citation type="submission" date="2024-09" db="EMBL/GenBank/DDBJ databases">
        <title>Chromosome-scale assembly of Riccia sorocarpa.</title>
        <authorList>
            <person name="Paukszto L."/>
        </authorList>
    </citation>
    <scope>NUCLEOTIDE SEQUENCE [LARGE SCALE GENOMIC DNA]</scope>
    <source>
        <strain evidence="2">LP-2024</strain>
        <tissue evidence="2">Aerial parts of the thallus</tissue>
    </source>
</reference>
<keyword evidence="1" id="KW-0812">Transmembrane</keyword>
<dbReference type="PANTHER" id="PTHR31133">
    <property type="entry name" value="MEMBRANE PROTEIN"/>
    <property type="match status" value="1"/>
</dbReference>
<dbReference type="PANTHER" id="PTHR31133:SF12">
    <property type="entry name" value="MEMBRANE PROTEIN"/>
    <property type="match status" value="1"/>
</dbReference>
<evidence type="ECO:0008006" key="4">
    <source>
        <dbReference type="Google" id="ProtNLM"/>
    </source>
</evidence>
<dbReference type="InterPro" id="IPR040229">
    <property type="entry name" value="At3g27390-like"/>
</dbReference>
<protein>
    <recommendedName>
        <fullName evidence="4">MFS transporter</fullName>
    </recommendedName>
</protein>
<comment type="caution">
    <text evidence="2">The sequence shown here is derived from an EMBL/GenBank/DDBJ whole genome shotgun (WGS) entry which is preliminary data.</text>
</comment>
<gene>
    <name evidence="2" type="ORF">R1sor_005854</name>
</gene>
<feature type="non-terminal residue" evidence="2">
    <location>
        <position position="64"/>
    </location>
</feature>
<keyword evidence="1" id="KW-0472">Membrane</keyword>
<dbReference type="AlphaFoldDB" id="A0ABD3HLD8"/>
<evidence type="ECO:0000313" key="2">
    <source>
        <dbReference type="EMBL" id="KAL3692203.1"/>
    </source>
</evidence>
<dbReference type="EMBL" id="JBJQOH010000003">
    <property type="protein sequence ID" value="KAL3692203.1"/>
    <property type="molecule type" value="Genomic_DNA"/>
</dbReference>
<feature type="non-terminal residue" evidence="2">
    <location>
        <position position="1"/>
    </location>
</feature>
<feature type="transmembrane region" description="Helical" evidence="1">
    <location>
        <begin position="12"/>
        <end position="38"/>
    </location>
</feature>
<evidence type="ECO:0000313" key="3">
    <source>
        <dbReference type="Proteomes" id="UP001633002"/>
    </source>
</evidence>
<evidence type="ECO:0000256" key="1">
    <source>
        <dbReference type="SAM" id="Phobius"/>
    </source>
</evidence>
<name>A0ABD3HLD8_9MARC</name>
<dbReference type="Proteomes" id="UP001633002">
    <property type="component" value="Unassembled WGS sequence"/>
</dbReference>
<keyword evidence="1" id="KW-1133">Transmembrane helix</keyword>